<sequence length="79" mass="8822">MMKHEQKVQIPKVKKELRWCPVTGEGEIPSPPSSVIYRRVISKMGSIALNRQGPIPAHMVRGPNANNNLVFRFGVVATE</sequence>
<accession>A0A2P5E1A7</accession>
<proteinExistence type="predicted"/>
<organism evidence="1 2">
    <name type="scientific">Trema orientale</name>
    <name type="common">Charcoal tree</name>
    <name type="synonym">Celtis orientalis</name>
    <dbReference type="NCBI Taxonomy" id="63057"/>
    <lineage>
        <taxon>Eukaryota</taxon>
        <taxon>Viridiplantae</taxon>
        <taxon>Streptophyta</taxon>
        <taxon>Embryophyta</taxon>
        <taxon>Tracheophyta</taxon>
        <taxon>Spermatophyta</taxon>
        <taxon>Magnoliopsida</taxon>
        <taxon>eudicotyledons</taxon>
        <taxon>Gunneridae</taxon>
        <taxon>Pentapetalae</taxon>
        <taxon>rosids</taxon>
        <taxon>fabids</taxon>
        <taxon>Rosales</taxon>
        <taxon>Cannabaceae</taxon>
        <taxon>Trema</taxon>
    </lineage>
</organism>
<keyword evidence="2" id="KW-1185">Reference proteome</keyword>
<reference evidence="2" key="1">
    <citation type="submission" date="2016-06" db="EMBL/GenBank/DDBJ databases">
        <title>Parallel loss of symbiosis genes in relatives of nitrogen-fixing non-legume Parasponia.</title>
        <authorList>
            <person name="Van Velzen R."/>
            <person name="Holmer R."/>
            <person name="Bu F."/>
            <person name="Rutten L."/>
            <person name="Van Zeijl A."/>
            <person name="Liu W."/>
            <person name="Santuari L."/>
            <person name="Cao Q."/>
            <person name="Sharma T."/>
            <person name="Shen D."/>
            <person name="Roswanjaya Y."/>
            <person name="Wardhani T."/>
            <person name="Kalhor M.S."/>
            <person name="Jansen J."/>
            <person name="Van den Hoogen J."/>
            <person name="Gungor B."/>
            <person name="Hartog M."/>
            <person name="Hontelez J."/>
            <person name="Verver J."/>
            <person name="Yang W.-C."/>
            <person name="Schijlen E."/>
            <person name="Repin R."/>
            <person name="Schilthuizen M."/>
            <person name="Schranz E."/>
            <person name="Heidstra R."/>
            <person name="Miyata K."/>
            <person name="Fedorova E."/>
            <person name="Kohlen W."/>
            <person name="Bisseling T."/>
            <person name="Smit S."/>
            <person name="Geurts R."/>
        </authorList>
    </citation>
    <scope>NUCLEOTIDE SEQUENCE [LARGE SCALE GENOMIC DNA]</scope>
    <source>
        <strain evidence="2">cv. RG33-2</strain>
    </source>
</reference>
<gene>
    <name evidence="1" type="ORF">TorRG33x02_235940</name>
</gene>
<dbReference type="AlphaFoldDB" id="A0A2P5E1A7"/>
<dbReference type="OrthoDB" id="10350602at2759"/>
<evidence type="ECO:0000313" key="2">
    <source>
        <dbReference type="Proteomes" id="UP000237000"/>
    </source>
</evidence>
<evidence type="ECO:0000313" key="1">
    <source>
        <dbReference type="EMBL" id="PON79312.1"/>
    </source>
</evidence>
<dbReference type="InParanoid" id="A0A2P5E1A7"/>
<dbReference type="Proteomes" id="UP000237000">
    <property type="component" value="Unassembled WGS sequence"/>
</dbReference>
<dbReference type="EMBL" id="JXTC01000236">
    <property type="protein sequence ID" value="PON79312.1"/>
    <property type="molecule type" value="Genomic_DNA"/>
</dbReference>
<protein>
    <submittedName>
        <fullName evidence="1">Uncharacterized protein</fullName>
    </submittedName>
</protein>
<comment type="caution">
    <text evidence="1">The sequence shown here is derived from an EMBL/GenBank/DDBJ whole genome shotgun (WGS) entry which is preliminary data.</text>
</comment>
<name>A0A2P5E1A7_TREOI</name>